<accession>A0A7W7LFL6</accession>
<name>A0A7W7LFL6_STRNE</name>
<dbReference type="Proteomes" id="UP000556436">
    <property type="component" value="Unassembled WGS sequence"/>
</dbReference>
<gene>
    <name evidence="1" type="ORF">FHS38_005199</name>
</gene>
<proteinExistence type="predicted"/>
<dbReference type="RefSeq" id="WP_373301765.1">
    <property type="nucleotide sequence ID" value="NZ_BMRW01000002.1"/>
</dbReference>
<comment type="caution">
    <text evidence="1">The sequence shown here is derived from an EMBL/GenBank/DDBJ whole genome shotgun (WGS) entry which is preliminary data.</text>
</comment>
<evidence type="ECO:0000313" key="2">
    <source>
        <dbReference type="Proteomes" id="UP000556436"/>
    </source>
</evidence>
<evidence type="ECO:0000313" key="1">
    <source>
        <dbReference type="EMBL" id="MBB4889124.1"/>
    </source>
</evidence>
<dbReference type="EMBL" id="JACHJG010000012">
    <property type="protein sequence ID" value="MBB4889124.1"/>
    <property type="molecule type" value="Genomic_DNA"/>
</dbReference>
<sequence>MTDTDSPTPLAELSRSWDEIRKNYQVSDNAQYDREVLDCAARLAAGPGAESAYAWTLGLVVMARYLTWLPGEGVVRAAMAALEATDTALRDRPCDHDSHPYRNHDDEDDMYIAELLVQLGDETAEWDEDRPRDEWLCPRNVAGFARIVMDIVDPGSVSDVPPRLPVEAQDTIETLSALLHGYPKPWTDIDEEISSQAGNLSTADPEDRAGHLLVVRAVTWYAVSGMVRTKSVLDDLVEAVERTLPHFADASCAHEWHATLPGTGPDAAELGVMLSSPGGRGVYERNRAESGRGAPLENVVCPAYMAEVAEKSLTLLNERREELFGDRDTSRLDAEYLRADGRLEIEKIAERLDNKSRNEQYADDLGLWAARCYEQADDLERAVLLLAAYQTMEISYPSPPLAVVRGVLATMRTVAAAPRPEQCAHDGEHPTLRYAKFRKSLPHFYEPQTHPSAGDPVSPQAWTCPRFAGTVAEKCISGLEGLYEDLDEDRAAA</sequence>
<reference evidence="1 2" key="1">
    <citation type="submission" date="2020-08" db="EMBL/GenBank/DDBJ databases">
        <title>Genomic Encyclopedia of Type Strains, Phase III (KMG-III): the genomes of soil and plant-associated and newly described type strains.</title>
        <authorList>
            <person name="Whitman W."/>
        </authorList>
    </citation>
    <scope>NUCLEOTIDE SEQUENCE [LARGE SCALE GENOMIC DNA]</scope>
    <source>
        <strain evidence="1 2">CECT 3265</strain>
    </source>
</reference>
<protein>
    <submittedName>
        <fullName evidence="1">Uncharacterized protein</fullName>
    </submittedName>
</protein>
<keyword evidence="2" id="KW-1185">Reference proteome</keyword>
<dbReference type="AlphaFoldDB" id="A0A7W7LFL6"/>
<organism evidence="1 2">
    <name type="scientific">Streptomyces netropsis</name>
    <name type="common">Streptoverticillium netropsis</name>
    <dbReference type="NCBI Taxonomy" id="55404"/>
    <lineage>
        <taxon>Bacteria</taxon>
        <taxon>Bacillati</taxon>
        <taxon>Actinomycetota</taxon>
        <taxon>Actinomycetes</taxon>
        <taxon>Kitasatosporales</taxon>
        <taxon>Streptomycetaceae</taxon>
        <taxon>Streptomyces</taxon>
    </lineage>
</organism>